<evidence type="ECO:0000313" key="4">
    <source>
        <dbReference type="Proteomes" id="UP001551210"/>
    </source>
</evidence>
<keyword evidence="2" id="KW-0812">Transmembrane</keyword>
<dbReference type="InterPro" id="IPR009781">
    <property type="entry name" value="DUF1345"/>
</dbReference>
<keyword evidence="4" id="KW-1185">Reference proteome</keyword>
<dbReference type="Proteomes" id="UP001551210">
    <property type="component" value="Unassembled WGS sequence"/>
</dbReference>
<feature type="compositionally biased region" description="Gly residues" evidence="1">
    <location>
        <begin position="199"/>
        <end position="222"/>
    </location>
</feature>
<evidence type="ECO:0000256" key="2">
    <source>
        <dbReference type="SAM" id="Phobius"/>
    </source>
</evidence>
<feature type="transmembrane region" description="Helical" evidence="2">
    <location>
        <begin position="163"/>
        <end position="185"/>
    </location>
</feature>
<sequence>MRATPPAAGRSPPWSPSRPPLRHRPVAKGTLLVSTDDQAAWLAIVGGAASGIRILYAEVQRRGWRRRTPWGRRLARRGRGRNTESARGGDCCLRRYALPWRWSGFPGTSARRCPRWRAGRRLLVLVIVAWISVVIAFAVAFHADDLLEVGEALEFPGGEEPVWGDYVYFAPSVMTTFGTTGVTALSPCSRRARRPARDGAGGGIRGVAGRGTGAAGSSGDGGLRSCSARRAGEPGARVAQSAVGIRAGRGGAARDVGEGHRSSVCGFAGGDLDANSGPVGSGDDLAHRRARQTLPLPCGDAR</sequence>
<comment type="caution">
    <text evidence="3">The sequence shown here is derived from an EMBL/GenBank/DDBJ whole genome shotgun (WGS) entry which is preliminary data.</text>
</comment>
<name>A0ABV3CRW5_STREX</name>
<proteinExistence type="predicted"/>
<feature type="compositionally biased region" description="Low complexity" evidence="1">
    <location>
        <begin position="1"/>
        <end position="12"/>
    </location>
</feature>
<gene>
    <name evidence="3" type="ORF">AB0A76_07055</name>
</gene>
<keyword evidence="2" id="KW-0472">Membrane</keyword>
<protein>
    <submittedName>
        <fullName evidence="3">DUF1345 domain-containing protein</fullName>
    </submittedName>
</protein>
<dbReference type="EMBL" id="JBEZAM010000006">
    <property type="protein sequence ID" value="MEU7292951.1"/>
    <property type="molecule type" value="Genomic_DNA"/>
</dbReference>
<reference evidence="3 4" key="1">
    <citation type="submission" date="2024-06" db="EMBL/GenBank/DDBJ databases">
        <title>The Natural Products Discovery Center: Release of the First 8490 Sequenced Strains for Exploring Actinobacteria Biosynthetic Diversity.</title>
        <authorList>
            <person name="Kalkreuter E."/>
            <person name="Kautsar S.A."/>
            <person name="Yang D."/>
            <person name="Bader C.D."/>
            <person name="Teijaro C.N."/>
            <person name="Fluegel L."/>
            <person name="Davis C.M."/>
            <person name="Simpson J.R."/>
            <person name="Lauterbach L."/>
            <person name="Steele A.D."/>
            <person name="Gui C."/>
            <person name="Meng S."/>
            <person name="Li G."/>
            <person name="Viehrig K."/>
            <person name="Ye F."/>
            <person name="Su P."/>
            <person name="Kiefer A.F."/>
            <person name="Nichols A."/>
            <person name="Cepeda A.J."/>
            <person name="Yan W."/>
            <person name="Fan B."/>
            <person name="Jiang Y."/>
            <person name="Adhikari A."/>
            <person name="Zheng C.-J."/>
            <person name="Schuster L."/>
            <person name="Cowan T.M."/>
            <person name="Smanski M.J."/>
            <person name="Chevrette M.G."/>
            <person name="De Carvalho L.P.S."/>
            <person name="Shen B."/>
        </authorList>
    </citation>
    <scope>NUCLEOTIDE SEQUENCE [LARGE SCALE GENOMIC DNA]</scope>
    <source>
        <strain evidence="3 4">NPDC045705</strain>
    </source>
</reference>
<evidence type="ECO:0000313" key="3">
    <source>
        <dbReference type="EMBL" id="MEU7292951.1"/>
    </source>
</evidence>
<feature type="region of interest" description="Disordered" evidence="1">
    <location>
        <begin position="1"/>
        <end position="22"/>
    </location>
</feature>
<feature type="region of interest" description="Disordered" evidence="1">
    <location>
        <begin position="188"/>
        <end position="240"/>
    </location>
</feature>
<feature type="transmembrane region" description="Helical" evidence="2">
    <location>
        <begin position="39"/>
        <end position="57"/>
    </location>
</feature>
<feature type="transmembrane region" description="Helical" evidence="2">
    <location>
        <begin position="122"/>
        <end position="143"/>
    </location>
</feature>
<dbReference type="Pfam" id="PF07077">
    <property type="entry name" value="DUF1345"/>
    <property type="match status" value="1"/>
</dbReference>
<feature type="region of interest" description="Disordered" evidence="1">
    <location>
        <begin position="268"/>
        <end position="302"/>
    </location>
</feature>
<keyword evidence="2" id="KW-1133">Transmembrane helix</keyword>
<dbReference type="RefSeq" id="WP_359205377.1">
    <property type="nucleotide sequence ID" value="NZ_JBEZAM010000006.1"/>
</dbReference>
<evidence type="ECO:0000256" key="1">
    <source>
        <dbReference type="SAM" id="MobiDB-lite"/>
    </source>
</evidence>
<accession>A0ABV3CRW5</accession>
<organism evidence="3 4">
    <name type="scientific">Streptomyces exfoliatus</name>
    <name type="common">Streptomyces hydrogenans</name>
    <dbReference type="NCBI Taxonomy" id="1905"/>
    <lineage>
        <taxon>Bacteria</taxon>
        <taxon>Bacillati</taxon>
        <taxon>Actinomycetota</taxon>
        <taxon>Actinomycetes</taxon>
        <taxon>Kitasatosporales</taxon>
        <taxon>Streptomycetaceae</taxon>
        <taxon>Streptomyces</taxon>
    </lineage>
</organism>